<organism evidence="2 3">
    <name type="scientific">Passalora fulva</name>
    <name type="common">Tomato leaf mold</name>
    <name type="synonym">Cladosporium fulvum</name>
    <dbReference type="NCBI Taxonomy" id="5499"/>
    <lineage>
        <taxon>Eukaryota</taxon>
        <taxon>Fungi</taxon>
        <taxon>Dikarya</taxon>
        <taxon>Ascomycota</taxon>
        <taxon>Pezizomycotina</taxon>
        <taxon>Dothideomycetes</taxon>
        <taxon>Dothideomycetidae</taxon>
        <taxon>Mycosphaerellales</taxon>
        <taxon>Mycosphaerellaceae</taxon>
        <taxon>Fulvia</taxon>
    </lineage>
</organism>
<dbReference type="EMBL" id="CP090172">
    <property type="protein sequence ID" value="UJO22631.1"/>
    <property type="molecule type" value="Genomic_DNA"/>
</dbReference>
<evidence type="ECO:0000313" key="3">
    <source>
        <dbReference type="Proteomes" id="UP000756132"/>
    </source>
</evidence>
<dbReference type="GeneID" id="71991912"/>
<feature type="compositionally biased region" description="Polar residues" evidence="1">
    <location>
        <begin position="58"/>
        <end position="67"/>
    </location>
</feature>
<proteinExistence type="predicted"/>
<keyword evidence="3" id="KW-1185">Reference proteome</keyword>
<dbReference type="AlphaFoldDB" id="A0A9Q8UU73"/>
<feature type="compositionally biased region" description="Low complexity" evidence="1">
    <location>
        <begin position="21"/>
        <end position="47"/>
    </location>
</feature>
<gene>
    <name evidence="2" type="ORF">CLAFUR5_12034</name>
</gene>
<dbReference type="RefSeq" id="XP_047766997.1">
    <property type="nucleotide sequence ID" value="XM_047911182.1"/>
</dbReference>
<dbReference type="KEGG" id="ffu:CLAFUR5_12034"/>
<reference evidence="2" key="1">
    <citation type="submission" date="2021-12" db="EMBL/GenBank/DDBJ databases">
        <authorList>
            <person name="Zaccaron A."/>
            <person name="Stergiopoulos I."/>
        </authorList>
    </citation>
    <scope>NUCLEOTIDE SEQUENCE</scope>
    <source>
        <strain evidence="2">Race5_Kim</strain>
    </source>
</reference>
<reference evidence="2" key="2">
    <citation type="journal article" date="2022" name="Microb. Genom.">
        <title>A chromosome-scale genome assembly of the tomato pathogen Cladosporium fulvum reveals a compartmentalized genome architecture and the presence of a dispensable chromosome.</title>
        <authorList>
            <person name="Zaccaron A.Z."/>
            <person name="Chen L.H."/>
            <person name="Samaras A."/>
            <person name="Stergiopoulos I."/>
        </authorList>
    </citation>
    <scope>NUCLEOTIDE SEQUENCE</scope>
    <source>
        <strain evidence="2">Race5_Kim</strain>
    </source>
</reference>
<sequence length="170" mass="18732">MAQTRSQDKKPPAASKKPGQATKATVKSSTKPTAASKKPSKVTKSTVRPSTKPKTRQTTKSSAQPVTEPTRAPKSNRRTSYKLLSPHAEMRLRGLAGFLSSSYPLGQQVEIYAARIALLQNDMKSDYHAIGLASFGLDQTKRVLRNFAKDYYRDLEGGTANVYEPENMEE</sequence>
<feature type="compositionally biased region" description="Basic and acidic residues" evidence="1">
    <location>
        <begin position="1"/>
        <end position="11"/>
    </location>
</feature>
<evidence type="ECO:0000256" key="1">
    <source>
        <dbReference type="SAM" id="MobiDB-lite"/>
    </source>
</evidence>
<name>A0A9Q8UU73_PASFU</name>
<protein>
    <submittedName>
        <fullName evidence="2">Uncharacterized protein</fullName>
    </submittedName>
</protein>
<feature type="region of interest" description="Disordered" evidence="1">
    <location>
        <begin position="1"/>
        <end position="81"/>
    </location>
</feature>
<evidence type="ECO:0000313" key="2">
    <source>
        <dbReference type="EMBL" id="UJO22631.1"/>
    </source>
</evidence>
<accession>A0A9Q8UU73</accession>
<dbReference type="Proteomes" id="UP000756132">
    <property type="component" value="Chromosome 10"/>
</dbReference>